<reference evidence="1 2" key="2">
    <citation type="journal article" date="2022" name="Mol. Ecol. Resour.">
        <title>The genomes of chicory, endive, great burdock and yacon provide insights into Asteraceae paleo-polyploidization history and plant inulin production.</title>
        <authorList>
            <person name="Fan W."/>
            <person name="Wang S."/>
            <person name="Wang H."/>
            <person name="Wang A."/>
            <person name="Jiang F."/>
            <person name="Liu H."/>
            <person name="Zhao H."/>
            <person name="Xu D."/>
            <person name="Zhang Y."/>
        </authorList>
    </citation>
    <scope>NUCLEOTIDE SEQUENCE [LARGE SCALE GENOMIC DNA]</scope>
    <source>
        <strain evidence="2">cv. Yunnan</strain>
        <tissue evidence="1">Leaves</tissue>
    </source>
</reference>
<organism evidence="1 2">
    <name type="scientific">Smallanthus sonchifolius</name>
    <dbReference type="NCBI Taxonomy" id="185202"/>
    <lineage>
        <taxon>Eukaryota</taxon>
        <taxon>Viridiplantae</taxon>
        <taxon>Streptophyta</taxon>
        <taxon>Embryophyta</taxon>
        <taxon>Tracheophyta</taxon>
        <taxon>Spermatophyta</taxon>
        <taxon>Magnoliopsida</taxon>
        <taxon>eudicotyledons</taxon>
        <taxon>Gunneridae</taxon>
        <taxon>Pentapetalae</taxon>
        <taxon>asterids</taxon>
        <taxon>campanulids</taxon>
        <taxon>Asterales</taxon>
        <taxon>Asteraceae</taxon>
        <taxon>Asteroideae</taxon>
        <taxon>Heliantheae alliance</taxon>
        <taxon>Millerieae</taxon>
        <taxon>Smallanthus</taxon>
    </lineage>
</organism>
<evidence type="ECO:0000313" key="1">
    <source>
        <dbReference type="EMBL" id="KAI3819970.1"/>
    </source>
</evidence>
<proteinExistence type="predicted"/>
<dbReference type="Proteomes" id="UP001056120">
    <property type="component" value="Linkage Group LG04"/>
</dbReference>
<keyword evidence="2" id="KW-1185">Reference proteome</keyword>
<gene>
    <name evidence="1" type="ORF">L1987_13825</name>
</gene>
<comment type="caution">
    <text evidence="1">The sequence shown here is derived from an EMBL/GenBank/DDBJ whole genome shotgun (WGS) entry which is preliminary data.</text>
</comment>
<reference evidence="2" key="1">
    <citation type="journal article" date="2022" name="Mol. Ecol. Resour.">
        <title>The genomes of chicory, endive, great burdock and yacon provide insights into Asteraceae palaeo-polyploidization history and plant inulin production.</title>
        <authorList>
            <person name="Fan W."/>
            <person name="Wang S."/>
            <person name="Wang H."/>
            <person name="Wang A."/>
            <person name="Jiang F."/>
            <person name="Liu H."/>
            <person name="Zhao H."/>
            <person name="Xu D."/>
            <person name="Zhang Y."/>
        </authorList>
    </citation>
    <scope>NUCLEOTIDE SEQUENCE [LARGE SCALE GENOMIC DNA]</scope>
    <source>
        <strain evidence="2">cv. Yunnan</strain>
    </source>
</reference>
<accession>A0ACB9JJN6</accession>
<sequence length="116" mass="12754">MNPLSSKEFARVAPKVEKALVEMAYQYTLITRDSDAQARLALIQVSESSMEDSPVCVFVVVASSVCDLSDGEFYRSSIFLHQFTEGSSVPESSTEGSSVPESYTEASSVPHRRSYM</sequence>
<name>A0ACB9JJN6_9ASTR</name>
<dbReference type="EMBL" id="CM042021">
    <property type="protein sequence ID" value="KAI3819970.1"/>
    <property type="molecule type" value="Genomic_DNA"/>
</dbReference>
<protein>
    <submittedName>
        <fullName evidence="1">Uncharacterized protein</fullName>
    </submittedName>
</protein>
<evidence type="ECO:0000313" key="2">
    <source>
        <dbReference type="Proteomes" id="UP001056120"/>
    </source>
</evidence>